<feature type="transmembrane region" description="Helical" evidence="5">
    <location>
        <begin position="50"/>
        <end position="70"/>
    </location>
</feature>
<dbReference type="Proteomes" id="UP001321473">
    <property type="component" value="Unassembled WGS sequence"/>
</dbReference>
<dbReference type="EMBL" id="JARKHS020014104">
    <property type="protein sequence ID" value="KAK8775485.1"/>
    <property type="molecule type" value="Genomic_DNA"/>
</dbReference>
<gene>
    <name evidence="6" type="ORF">V5799_031175</name>
</gene>
<sequence length="272" mass="30502">MPAEAPFSVLVKIALKQHLCSLPLRIVEKRAVCSTGRARHIIFIPPPPPFIVLGHRFMGVVVLGYMLWVLATTENKRFLDGVLIFTYVHLGVGGAWFLTGMCGWIGSYKKGGLGMKLFLFLAVFMVAAEIGGIVALSILKIKMVDILKSGWIEVNEPTKNFIQDRLDCCGFSGPKEFASTNSHIDETCYRLVGETEDVSIKEIRRIKRAGCKEKLVDFFYKHKIIWISSLGVVLLLQVTAILLSVYLINAKKRELRENSFSSLTHRSYTTGY</sequence>
<accession>A0AAQ4EL19</accession>
<comment type="caution">
    <text evidence="6">The sequence shown here is derived from an EMBL/GenBank/DDBJ whole genome shotgun (WGS) entry which is preliminary data.</text>
</comment>
<dbReference type="InterPro" id="IPR018499">
    <property type="entry name" value="Tetraspanin/Peripherin"/>
</dbReference>
<dbReference type="Pfam" id="PF00335">
    <property type="entry name" value="Tetraspanin"/>
    <property type="match status" value="1"/>
</dbReference>
<keyword evidence="4 5" id="KW-0472">Membrane</keyword>
<dbReference type="GO" id="GO:0016020">
    <property type="term" value="C:membrane"/>
    <property type="evidence" value="ECO:0007669"/>
    <property type="project" value="UniProtKB-SubCell"/>
</dbReference>
<evidence type="ECO:0000313" key="7">
    <source>
        <dbReference type="Proteomes" id="UP001321473"/>
    </source>
</evidence>
<keyword evidence="2 5" id="KW-0812">Transmembrane</keyword>
<protein>
    <recommendedName>
        <fullName evidence="8">Tetraspanin</fullName>
    </recommendedName>
</protein>
<dbReference type="SUPFAM" id="SSF48652">
    <property type="entry name" value="Tetraspanin"/>
    <property type="match status" value="1"/>
</dbReference>
<feature type="transmembrane region" description="Helical" evidence="5">
    <location>
        <begin position="118"/>
        <end position="139"/>
    </location>
</feature>
<feature type="transmembrane region" description="Helical" evidence="5">
    <location>
        <begin position="224"/>
        <end position="248"/>
    </location>
</feature>
<evidence type="ECO:0000256" key="2">
    <source>
        <dbReference type="ARBA" id="ARBA00022692"/>
    </source>
</evidence>
<organism evidence="6 7">
    <name type="scientific">Amblyomma americanum</name>
    <name type="common">Lone star tick</name>
    <dbReference type="NCBI Taxonomy" id="6943"/>
    <lineage>
        <taxon>Eukaryota</taxon>
        <taxon>Metazoa</taxon>
        <taxon>Ecdysozoa</taxon>
        <taxon>Arthropoda</taxon>
        <taxon>Chelicerata</taxon>
        <taxon>Arachnida</taxon>
        <taxon>Acari</taxon>
        <taxon>Parasitiformes</taxon>
        <taxon>Ixodida</taxon>
        <taxon>Ixodoidea</taxon>
        <taxon>Ixodidae</taxon>
        <taxon>Amblyomminae</taxon>
        <taxon>Amblyomma</taxon>
    </lineage>
</organism>
<name>A0AAQ4EL19_AMBAM</name>
<proteinExistence type="predicted"/>
<evidence type="ECO:0000256" key="5">
    <source>
        <dbReference type="SAM" id="Phobius"/>
    </source>
</evidence>
<evidence type="ECO:0008006" key="8">
    <source>
        <dbReference type="Google" id="ProtNLM"/>
    </source>
</evidence>
<reference evidence="6 7" key="1">
    <citation type="journal article" date="2023" name="Arcadia Sci">
        <title>De novo assembly of a long-read Amblyomma americanum tick genome.</title>
        <authorList>
            <person name="Chou S."/>
            <person name="Poskanzer K.E."/>
            <person name="Rollins M."/>
            <person name="Thuy-Boun P.S."/>
        </authorList>
    </citation>
    <scope>NUCLEOTIDE SEQUENCE [LARGE SCALE GENOMIC DNA]</scope>
    <source>
        <strain evidence="6">F_SG_1</strain>
        <tissue evidence="6">Salivary glands</tissue>
    </source>
</reference>
<dbReference type="AlphaFoldDB" id="A0AAQ4EL19"/>
<comment type="subcellular location">
    <subcellularLocation>
        <location evidence="1">Membrane</location>
        <topology evidence="1">Multi-pass membrane protein</topology>
    </subcellularLocation>
</comment>
<evidence type="ECO:0000256" key="1">
    <source>
        <dbReference type="ARBA" id="ARBA00004141"/>
    </source>
</evidence>
<evidence type="ECO:0000256" key="4">
    <source>
        <dbReference type="ARBA" id="ARBA00023136"/>
    </source>
</evidence>
<keyword evidence="7" id="KW-1185">Reference proteome</keyword>
<evidence type="ECO:0000313" key="6">
    <source>
        <dbReference type="EMBL" id="KAK8775485.1"/>
    </source>
</evidence>
<evidence type="ECO:0000256" key="3">
    <source>
        <dbReference type="ARBA" id="ARBA00022989"/>
    </source>
</evidence>
<keyword evidence="3 5" id="KW-1133">Transmembrane helix</keyword>
<feature type="transmembrane region" description="Helical" evidence="5">
    <location>
        <begin position="82"/>
        <end position="106"/>
    </location>
</feature>
<dbReference type="InterPro" id="IPR008952">
    <property type="entry name" value="Tetraspanin_EC2_sf"/>
</dbReference>